<keyword evidence="3" id="KW-0804">Transcription</keyword>
<evidence type="ECO:0000313" key="5">
    <source>
        <dbReference type="EMBL" id="RCK45973.1"/>
    </source>
</evidence>
<dbReference type="GO" id="GO:0003677">
    <property type="term" value="F:DNA binding"/>
    <property type="evidence" value="ECO:0007669"/>
    <property type="project" value="UniProtKB-KW"/>
</dbReference>
<dbReference type="PRINTS" id="PR00778">
    <property type="entry name" value="HTHARSR"/>
</dbReference>
<organism evidence="5 6">
    <name type="scientific">Thalassospira profundimaris</name>
    <dbReference type="NCBI Taxonomy" id="502049"/>
    <lineage>
        <taxon>Bacteria</taxon>
        <taxon>Pseudomonadati</taxon>
        <taxon>Pseudomonadota</taxon>
        <taxon>Alphaproteobacteria</taxon>
        <taxon>Rhodospirillales</taxon>
        <taxon>Thalassospiraceae</taxon>
        <taxon>Thalassospira</taxon>
    </lineage>
</organism>
<sequence>MDITMMQRAARQASDLMKALSNENRLMILCQLADGEKSVGELAALLELPQPAVSQQLARMRNQGLVASRKNAQMVHYSLAGDAATRVIAVLYELYCAPAEAQAKTGELEAAGDAPGEGSLR</sequence>
<dbReference type="SUPFAM" id="SSF46785">
    <property type="entry name" value="Winged helix' DNA-binding domain"/>
    <property type="match status" value="1"/>
</dbReference>
<dbReference type="Proteomes" id="UP000252517">
    <property type="component" value="Unassembled WGS sequence"/>
</dbReference>
<evidence type="ECO:0000256" key="3">
    <source>
        <dbReference type="ARBA" id="ARBA00023163"/>
    </source>
</evidence>
<accession>A0A367WX06</accession>
<gene>
    <name evidence="5" type="ORF">TH25_17215</name>
</gene>
<dbReference type="PROSITE" id="PS50987">
    <property type="entry name" value="HTH_ARSR_2"/>
    <property type="match status" value="1"/>
</dbReference>
<reference evidence="5 6" key="1">
    <citation type="submission" date="2014-07" db="EMBL/GenBank/DDBJ databases">
        <title>Draft genome sequence of Thalassospira profundimaris S25-3-2.</title>
        <authorList>
            <person name="Lai Q."/>
            <person name="Shao Z."/>
        </authorList>
    </citation>
    <scope>NUCLEOTIDE SEQUENCE [LARGE SCALE GENOMIC DNA]</scope>
    <source>
        <strain evidence="5 6">S25-3-2</strain>
    </source>
</reference>
<dbReference type="EMBL" id="JPWH01000015">
    <property type="protein sequence ID" value="RCK45973.1"/>
    <property type="molecule type" value="Genomic_DNA"/>
</dbReference>
<comment type="caution">
    <text evidence="5">The sequence shown here is derived from an EMBL/GenBank/DDBJ whole genome shotgun (WGS) entry which is preliminary data.</text>
</comment>
<dbReference type="PANTHER" id="PTHR43132:SF2">
    <property type="entry name" value="ARSENICAL RESISTANCE OPERON REPRESSOR ARSR-RELATED"/>
    <property type="match status" value="1"/>
</dbReference>
<dbReference type="PANTHER" id="PTHR43132">
    <property type="entry name" value="ARSENICAL RESISTANCE OPERON REPRESSOR ARSR-RELATED"/>
    <property type="match status" value="1"/>
</dbReference>
<dbReference type="InterPro" id="IPR011991">
    <property type="entry name" value="ArsR-like_HTH"/>
</dbReference>
<dbReference type="InterPro" id="IPR001845">
    <property type="entry name" value="HTH_ArsR_DNA-bd_dom"/>
</dbReference>
<dbReference type="InterPro" id="IPR036388">
    <property type="entry name" value="WH-like_DNA-bd_sf"/>
</dbReference>
<evidence type="ECO:0000259" key="4">
    <source>
        <dbReference type="PROSITE" id="PS50987"/>
    </source>
</evidence>
<protein>
    <recommendedName>
        <fullName evidence="4">HTH arsR-type domain-containing protein</fullName>
    </recommendedName>
</protein>
<name>A0A367WX06_9PROT</name>
<feature type="domain" description="HTH arsR-type" evidence="4">
    <location>
        <begin position="5"/>
        <end position="102"/>
    </location>
</feature>
<evidence type="ECO:0000313" key="6">
    <source>
        <dbReference type="Proteomes" id="UP000252517"/>
    </source>
</evidence>
<dbReference type="SMART" id="SM00418">
    <property type="entry name" value="HTH_ARSR"/>
    <property type="match status" value="1"/>
</dbReference>
<dbReference type="InterPro" id="IPR036390">
    <property type="entry name" value="WH_DNA-bd_sf"/>
</dbReference>
<dbReference type="Pfam" id="PF01022">
    <property type="entry name" value="HTH_5"/>
    <property type="match status" value="1"/>
</dbReference>
<evidence type="ECO:0000256" key="2">
    <source>
        <dbReference type="ARBA" id="ARBA00023125"/>
    </source>
</evidence>
<dbReference type="InterPro" id="IPR051011">
    <property type="entry name" value="Metal_resp_trans_reg"/>
</dbReference>
<dbReference type="GO" id="GO:0003700">
    <property type="term" value="F:DNA-binding transcription factor activity"/>
    <property type="evidence" value="ECO:0007669"/>
    <property type="project" value="InterPro"/>
</dbReference>
<dbReference type="NCBIfam" id="NF033788">
    <property type="entry name" value="HTH_metalloreg"/>
    <property type="match status" value="1"/>
</dbReference>
<keyword evidence="2" id="KW-0238">DNA-binding</keyword>
<dbReference type="AlphaFoldDB" id="A0A367WX06"/>
<dbReference type="Gene3D" id="1.10.10.10">
    <property type="entry name" value="Winged helix-like DNA-binding domain superfamily/Winged helix DNA-binding domain"/>
    <property type="match status" value="1"/>
</dbReference>
<evidence type="ECO:0000256" key="1">
    <source>
        <dbReference type="ARBA" id="ARBA00023015"/>
    </source>
</evidence>
<keyword evidence="1" id="KW-0805">Transcription regulation</keyword>
<proteinExistence type="predicted"/>
<dbReference type="CDD" id="cd00090">
    <property type="entry name" value="HTH_ARSR"/>
    <property type="match status" value="1"/>
</dbReference>